<accession>A0ABP0NN41</accession>
<keyword evidence="1" id="KW-0732">Signal</keyword>
<dbReference type="SUPFAM" id="SSF53448">
    <property type="entry name" value="Nucleotide-diphospho-sugar transferases"/>
    <property type="match status" value="1"/>
</dbReference>
<keyword evidence="3" id="KW-1185">Reference proteome</keyword>
<protein>
    <recommendedName>
        <fullName evidence="4">Glycosyltransferase 2-like domain-containing protein</fullName>
    </recommendedName>
</protein>
<evidence type="ECO:0000256" key="1">
    <source>
        <dbReference type="SAM" id="SignalP"/>
    </source>
</evidence>
<gene>
    <name evidence="2" type="ORF">CCMP2556_LOCUS32063</name>
</gene>
<dbReference type="Proteomes" id="UP001642484">
    <property type="component" value="Unassembled WGS sequence"/>
</dbReference>
<feature type="signal peptide" evidence="1">
    <location>
        <begin position="1"/>
        <end position="23"/>
    </location>
</feature>
<dbReference type="EMBL" id="CAXAMN010021984">
    <property type="protein sequence ID" value="CAK9065202.1"/>
    <property type="molecule type" value="Genomic_DNA"/>
</dbReference>
<dbReference type="Gene3D" id="3.90.550.10">
    <property type="entry name" value="Spore Coat Polysaccharide Biosynthesis Protein SpsA, Chain A"/>
    <property type="match status" value="1"/>
</dbReference>
<reference evidence="2 3" key="1">
    <citation type="submission" date="2024-02" db="EMBL/GenBank/DDBJ databases">
        <authorList>
            <person name="Chen Y."/>
            <person name="Shah S."/>
            <person name="Dougan E. K."/>
            <person name="Thang M."/>
            <person name="Chan C."/>
        </authorList>
    </citation>
    <scope>NUCLEOTIDE SEQUENCE [LARGE SCALE GENOMIC DNA]</scope>
</reference>
<sequence>MARSSAWPRPWMLLTLQIFQCVAMEPWKKWPFKSPKSLFRLRKEGGACARTRSDPVLEVEPDLHRWIPFLRPRTVHPGDLQELREQYRVVVVMTTIPQRIQYTEPVIDSMLRQTWPANEIYMSVPYVYNRTGESYQIPSWMASKPSLRLFRCEDLGPGTHLLNGLRLEEDPWTFLVVVDDDHIYGPELIEQLMRSALGNPGSAVAAQGFLSVPGLLGELVSLQEQGLQRPRYLQDQGFSAGPVLVSYLGVVYQRGFFDERVFEYGSACQQCRYQDDMWFSAHLALKGIRRFVLGAALGVQELTEMHLGPESLTLWPENRPRNVSDDCNQCLVAQRSGLWAFRRRVVLALSGLPSAQGLPEQVSPEWQSLLASLRRLSAMPDLVYLCTDGWEAEGKFVVGTSFLVNEVLITGSTACNAHAEARVSLLLRDLLLWEGDANTVLVMGSSNDFANDPEELWAAAECAADMYDLNSRDLQSDERALREAEQAAKQDEKFVEQYGHLMLNTRFQLSASSSLGDQIPRRSRAADAEHVWPYCRLGSWVAASVGAFNQQG</sequence>
<evidence type="ECO:0000313" key="2">
    <source>
        <dbReference type="EMBL" id="CAK9065202.1"/>
    </source>
</evidence>
<comment type="caution">
    <text evidence="2">The sequence shown here is derived from an EMBL/GenBank/DDBJ whole genome shotgun (WGS) entry which is preliminary data.</text>
</comment>
<feature type="chain" id="PRO_5047475400" description="Glycosyltransferase 2-like domain-containing protein" evidence="1">
    <location>
        <begin position="24"/>
        <end position="552"/>
    </location>
</feature>
<dbReference type="InterPro" id="IPR029044">
    <property type="entry name" value="Nucleotide-diphossugar_trans"/>
</dbReference>
<dbReference type="CDD" id="cd00761">
    <property type="entry name" value="Glyco_tranf_GTA_type"/>
    <property type="match status" value="1"/>
</dbReference>
<name>A0ABP0NN41_9DINO</name>
<evidence type="ECO:0008006" key="4">
    <source>
        <dbReference type="Google" id="ProtNLM"/>
    </source>
</evidence>
<evidence type="ECO:0000313" key="3">
    <source>
        <dbReference type="Proteomes" id="UP001642484"/>
    </source>
</evidence>
<proteinExistence type="predicted"/>
<organism evidence="2 3">
    <name type="scientific">Durusdinium trenchii</name>
    <dbReference type="NCBI Taxonomy" id="1381693"/>
    <lineage>
        <taxon>Eukaryota</taxon>
        <taxon>Sar</taxon>
        <taxon>Alveolata</taxon>
        <taxon>Dinophyceae</taxon>
        <taxon>Suessiales</taxon>
        <taxon>Symbiodiniaceae</taxon>
        <taxon>Durusdinium</taxon>
    </lineage>
</organism>